<feature type="transmembrane region" description="Helical" evidence="2">
    <location>
        <begin position="233"/>
        <end position="254"/>
    </location>
</feature>
<keyword evidence="2" id="KW-0812">Transmembrane</keyword>
<dbReference type="Proteomes" id="UP001556367">
    <property type="component" value="Unassembled WGS sequence"/>
</dbReference>
<evidence type="ECO:0008006" key="7">
    <source>
        <dbReference type="Google" id="ProtNLM"/>
    </source>
</evidence>
<feature type="region of interest" description="Disordered" evidence="1">
    <location>
        <begin position="477"/>
        <end position="524"/>
    </location>
</feature>
<evidence type="ECO:0000259" key="4">
    <source>
        <dbReference type="Pfam" id="PF25550"/>
    </source>
</evidence>
<feature type="transmembrane region" description="Helical" evidence="2">
    <location>
        <begin position="266"/>
        <end position="290"/>
    </location>
</feature>
<keyword evidence="2" id="KW-1133">Transmembrane helix</keyword>
<feature type="transmembrane region" description="Helical" evidence="2">
    <location>
        <begin position="826"/>
        <end position="858"/>
    </location>
</feature>
<dbReference type="Gene3D" id="3.90.550.10">
    <property type="entry name" value="Spore Coat Polysaccharide Biosynthesis Protein SpsA, Chain A"/>
    <property type="match status" value="1"/>
</dbReference>
<evidence type="ECO:0000259" key="3">
    <source>
        <dbReference type="Pfam" id="PF13632"/>
    </source>
</evidence>
<gene>
    <name evidence="5" type="ORF">HGRIS_004733</name>
</gene>
<feature type="domain" description="Glycosyltransferase 2-like" evidence="3">
    <location>
        <begin position="558"/>
        <end position="767"/>
    </location>
</feature>
<feature type="compositionally biased region" description="Low complexity" evidence="1">
    <location>
        <begin position="492"/>
        <end position="503"/>
    </location>
</feature>
<feature type="transmembrane region" description="Helical" evidence="2">
    <location>
        <begin position="748"/>
        <end position="774"/>
    </location>
</feature>
<feature type="transmembrane region" description="Helical" evidence="2">
    <location>
        <begin position="786"/>
        <end position="806"/>
    </location>
</feature>
<dbReference type="PANTHER" id="PTHR35408:SF3">
    <property type="entry name" value="GLYCOSYLTRANSFERASE 2-LIKE DOMAIN-CONTAINING PROTEIN"/>
    <property type="match status" value="1"/>
</dbReference>
<evidence type="ECO:0000313" key="5">
    <source>
        <dbReference type="EMBL" id="KAL0953507.1"/>
    </source>
</evidence>
<dbReference type="Pfam" id="PF13632">
    <property type="entry name" value="Glyco_trans_2_3"/>
    <property type="match status" value="1"/>
</dbReference>
<evidence type="ECO:0000256" key="1">
    <source>
        <dbReference type="SAM" id="MobiDB-lite"/>
    </source>
</evidence>
<dbReference type="Pfam" id="PF25550">
    <property type="entry name" value="DUF7928"/>
    <property type="match status" value="1"/>
</dbReference>
<proteinExistence type="predicted"/>
<dbReference type="InterPro" id="IPR001173">
    <property type="entry name" value="Glyco_trans_2-like"/>
</dbReference>
<feature type="domain" description="DUF7928" evidence="4">
    <location>
        <begin position="9"/>
        <end position="156"/>
    </location>
</feature>
<feature type="region of interest" description="Disordered" evidence="1">
    <location>
        <begin position="450"/>
        <end position="469"/>
    </location>
</feature>
<comment type="caution">
    <text evidence="5">The sequence shown here is derived from an EMBL/GenBank/DDBJ whole genome shotgun (WGS) entry which is preliminary data.</text>
</comment>
<keyword evidence="2" id="KW-0472">Membrane</keyword>
<organism evidence="5 6">
    <name type="scientific">Hohenbuehelia grisea</name>
    <dbReference type="NCBI Taxonomy" id="104357"/>
    <lineage>
        <taxon>Eukaryota</taxon>
        <taxon>Fungi</taxon>
        <taxon>Dikarya</taxon>
        <taxon>Basidiomycota</taxon>
        <taxon>Agaricomycotina</taxon>
        <taxon>Agaricomycetes</taxon>
        <taxon>Agaricomycetidae</taxon>
        <taxon>Agaricales</taxon>
        <taxon>Pleurotineae</taxon>
        <taxon>Pleurotaceae</taxon>
        <taxon>Hohenbuehelia</taxon>
    </lineage>
</organism>
<protein>
    <recommendedName>
        <fullName evidence="7">Glycosyltransferase 2-like domain-containing protein</fullName>
    </recommendedName>
</protein>
<feature type="transmembrane region" description="Helical" evidence="2">
    <location>
        <begin position="910"/>
        <end position="931"/>
    </location>
</feature>
<sequence length="941" mass="104665">MADVPLDAFDAILQHIYTQVYTFPNNSHSTGVCIRTDPTAFTFRTFPYNDQSLDTFEAAVAELNPEIAVKLRSATVQAAVLTLRLNQTALFIDAELRIQVVETMSQLPYAEKGQGAAFIRDERALIVWSDRIDDIIDSARDFERRLLNLVWDRHGFSTRTSSANFSQFSSPVLRAHGSNPASVNNLSIPPLELSEKETLPEQPSKHDLAEKGEVDVQIDPKRDLRPLRMFGPIYDGLAVGLCFFFVGTGVRTLLAEYKLDHDATRFVLLLSAPLFFFVSLFFSITLVGSISQLIGPVAQCHENSRYYSAIPPPAPRLDENGSGGGLPHITIQMPVYKESLVETIAPSIHSLQKAMVTYARQGGTSSIFICDDGMQLISEDDRVARMAFYAKHSIGWVARPGHSSEKDGFKRAGRFKKASNMNYCLAVANRMEEILLEMLVEEARAGPALPALPSPESSSPPGSSFGSAAASIFTPTHSRAASNAPETPRPGTPLTAPGTPGTPEAVDPNASASANPFDDRGAYTFDPDLEEKALQRAVAETHGEAWAAGGRALRVGEIILLVDSDTQVPEDCLRDASRELALCGEVAIIQHESDAMQVAHHYFENAIAYFTRRVNQSITMACANGEIAPFVGHNAFLRWSAMQEAAFVDADGKKKYWSEAHVSEDFDMAMRLQVRGYIVRWATYSRCGFKEGVSLSADDELNRWTKYSYGCNELLFNPIKTWLWKGPFAPQIRSFLWSSAPIHYKISMLAYMFSYYGIASSLSMGLLNYILLGMQFHIDNFYMRGFELWLACFVLFLGLGNLSFTVMEYRLGKKALGASLWENVRWLPFFFVFFGGLSIHLSIAILSHLFSIDITWGATKKEVERSNFFEEVPKILKRFWFCFSVCAVLVVGMVVLSTKLVPAEWQITGAAWAVILPFALSIACHVLYPIVLNPWLMIFSY</sequence>
<dbReference type="InterPro" id="IPR057688">
    <property type="entry name" value="DUF7928"/>
</dbReference>
<feature type="transmembrane region" description="Helical" evidence="2">
    <location>
        <begin position="879"/>
        <end position="898"/>
    </location>
</feature>
<evidence type="ECO:0000256" key="2">
    <source>
        <dbReference type="SAM" id="Phobius"/>
    </source>
</evidence>
<keyword evidence="6" id="KW-1185">Reference proteome</keyword>
<name>A0ABR3JDF7_9AGAR</name>
<dbReference type="InterPro" id="IPR029044">
    <property type="entry name" value="Nucleotide-diphossugar_trans"/>
</dbReference>
<evidence type="ECO:0000313" key="6">
    <source>
        <dbReference type="Proteomes" id="UP001556367"/>
    </source>
</evidence>
<dbReference type="SUPFAM" id="SSF53448">
    <property type="entry name" value="Nucleotide-diphospho-sugar transferases"/>
    <property type="match status" value="1"/>
</dbReference>
<reference evidence="6" key="1">
    <citation type="submission" date="2024-06" db="EMBL/GenBank/DDBJ databases">
        <title>Multi-omics analyses provide insights into the biosynthesis of the anticancer antibiotic pleurotin in Hohenbuehelia grisea.</title>
        <authorList>
            <person name="Weaver J.A."/>
            <person name="Alberti F."/>
        </authorList>
    </citation>
    <scope>NUCLEOTIDE SEQUENCE [LARGE SCALE GENOMIC DNA]</scope>
    <source>
        <strain evidence="6">T-177</strain>
    </source>
</reference>
<dbReference type="PANTHER" id="PTHR35408">
    <property type="entry name" value="CHROMOSOME 15, WHOLE GENOME SHOTGUN SEQUENCE"/>
    <property type="match status" value="1"/>
</dbReference>
<accession>A0ABR3JDF7</accession>
<dbReference type="EMBL" id="JASNQZ010000008">
    <property type="protein sequence ID" value="KAL0953507.1"/>
    <property type="molecule type" value="Genomic_DNA"/>
</dbReference>